<dbReference type="PANTHER" id="PTHR30126:SF4">
    <property type="entry name" value="LYSR FAMILY TRANSCRIPTIONAL REGULATOR"/>
    <property type="match status" value="1"/>
</dbReference>
<accession>A0A4R5LUZ6</accession>
<keyword evidence="3" id="KW-0238">DNA-binding</keyword>
<sequence length="306" mass="33440">MRLPITLEALEVIDAIERKGSYAAAAAVLHKVPSAISYTVQKLEQDLGVTLFHKEGRRAVLSPAGRHLAEQGRELLYAADELAAQTRQVATGWEPRLRLAVDTVVPLSLVLPLVSELQEAHPGIEISLFTEVLAGTWEALLENRVDLVIGGIGDVPGHKGLHCEPWQTIKHLFVAAPDHPLCRATEPIDVAAVRQYRAVIIRDTSRNSRPLSRGILNQQTAMYVPTMEAKLEAHRLGMGVGYVPENLVAGDLAEGRLVALTLDEPPQESTAVLAWKHGNRGQALHFLLARLRRQAITSEPQQVSAP</sequence>
<feature type="domain" description="HTH lysR-type" evidence="5">
    <location>
        <begin position="5"/>
        <end position="62"/>
    </location>
</feature>
<dbReference type="Pfam" id="PF00126">
    <property type="entry name" value="HTH_1"/>
    <property type="match status" value="1"/>
</dbReference>
<gene>
    <name evidence="6" type="ORF">E2F43_02860</name>
</gene>
<dbReference type="PROSITE" id="PS50931">
    <property type="entry name" value="HTH_LYSR"/>
    <property type="match status" value="1"/>
</dbReference>
<evidence type="ECO:0000259" key="5">
    <source>
        <dbReference type="PROSITE" id="PS50931"/>
    </source>
</evidence>
<evidence type="ECO:0000256" key="1">
    <source>
        <dbReference type="ARBA" id="ARBA00009437"/>
    </source>
</evidence>
<comment type="similarity">
    <text evidence="1">Belongs to the LysR transcriptional regulatory family.</text>
</comment>
<dbReference type="Proteomes" id="UP000295554">
    <property type="component" value="Unassembled WGS sequence"/>
</dbReference>
<dbReference type="PANTHER" id="PTHR30126">
    <property type="entry name" value="HTH-TYPE TRANSCRIPTIONAL REGULATOR"/>
    <property type="match status" value="1"/>
</dbReference>
<name>A0A4R5LUZ6_9GAMM</name>
<dbReference type="OrthoDB" id="196624at2"/>
<proteinExistence type="inferred from homology"/>
<dbReference type="Gene3D" id="3.40.190.290">
    <property type="match status" value="1"/>
</dbReference>
<dbReference type="Gene3D" id="1.10.10.10">
    <property type="entry name" value="Winged helix-like DNA-binding domain superfamily/Winged helix DNA-binding domain"/>
    <property type="match status" value="1"/>
</dbReference>
<dbReference type="SUPFAM" id="SSF53850">
    <property type="entry name" value="Periplasmic binding protein-like II"/>
    <property type="match status" value="1"/>
</dbReference>
<evidence type="ECO:0000256" key="3">
    <source>
        <dbReference type="ARBA" id="ARBA00023125"/>
    </source>
</evidence>
<dbReference type="EMBL" id="SMSE01000001">
    <property type="protein sequence ID" value="TDG15191.1"/>
    <property type="molecule type" value="Genomic_DNA"/>
</dbReference>
<dbReference type="GO" id="GO:0003700">
    <property type="term" value="F:DNA-binding transcription factor activity"/>
    <property type="evidence" value="ECO:0007669"/>
    <property type="project" value="InterPro"/>
</dbReference>
<dbReference type="SUPFAM" id="SSF46785">
    <property type="entry name" value="Winged helix' DNA-binding domain"/>
    <property type="match status" value="1"/>
</dbReference>
<reference evidence="6 7" key="1">
    <citation type="submission" date="2019-03" db="EMBL/GenBank/DDBJ databases">
        <title>Seongchinamella monodicae gen. nov., sp. nov., a novel member of the Gammaproteobacteria isolated from a tidal mudflat of beach.</title>
        <authorList>
            <person name="Yang H.G."/>
            <person name="Kang J.W."/>
            <person name="Lee S.D."/>
        </authorList>
    </citation>
    <scope>NUCLEOTIDE SEQUENCE [LARGE SCALE GENOMIC DNA]</scope>
    <source>
        <strain evidence="6 7">GH4-78</strain>
    </source>
</reference>
<comment type="caution">
    <text evidence="6">The sequence shown here is derived from an EMBL/GenBank/DDBJ whole genome shotgun (WGS) entry which is preliminary data.</text>
</comment>
<evidence type="ECO:0000256" key="4">
    <source>
        <dbReference type="ARBA" id="ARBA00023163"/>
    </source>
</evidence>
<dbReference type="InterPro" id="IPR036390">
    <property type="entry name" value="WH_DNA-bd_sf"/>
</dbReference>
<dbReference type="GO" id="GO:0000976">
    <property type="term" value="F:transcription cis-regulatory region binding"/>
    <property type="evidence" value="ECO:0007669"/>
    <property type="project" value="TreeGrafter"/>
</dbReference>
<dbReference type="RefSeq" id="WP_133209353.1">
    <property type="nucleotide sequence ID" value="NZ_SMSE01000001.1"/>
</dbReference>
<evidence type="ECO:0000313" key="7">
    <source>
        <dbReference type="Proteomes" id="UP000295554"/>
    </source>
</evidence>
<dbReference type="InterPro" id="IPR005119">
    <property type="entry name" value="LysR_subst-bd"/>
</dbReference>
<evidence type="ECO:0000313" key="6">
    <source>
        <dbReference type="EMBL" id="TDG15191.1"/>
    </source>
</evidence>
<evidence type="ECO:0000256" key="2">
    <source>
        <dbReference type="ARBA" id="ARBA00023015"/>
    </source>
</evidence>
<keyword evidence="4" id="KW-0804">Transcription</keyword>
<dbReference type="InterPro" id="IPR036388">
    <property type="entry name" value="WH-like_DNA-bd_sf"/>
</dbReference>
<dbReference type="AlphaFoldDB" id="A0A4R5LUZ6"/>
<dbReference type="Pfam" id="PF03466">
    <property type="entry name" value="LysR_substrate"/>
    <property type="match status" value="1"/>
</dbReference>
<organism evidence="6 7">
    <name type="scientific">Seongchinamella unica</name>
    <dbReference type="NCBI Taxonomy" id="2547392"/>
    <lineage>
        <taxon>Bacteria</taxon>
        <taxon>Pseudomonadati</taxon>
        <taxon>Pseudomonadota</taxon>
        <taxon>Gammaproteobacteria</taxon>
        <taxon>Cellvibrionales</taxon>
        <taxon>Halieaceae</taxon>
        <taxon>Seongchinamella</taxon>
    </lineage>
</organism>
<protein>
    <submittedName>
        <fullName evidence="6">LysR family transcriptional regulator</fullName>
    </submittedName>
</protein>
<dbReference type="InterPro" id="IPR000847">
    <property type="entry name" value="LysR_HTH_N"/>
</dbReference>
<keyword evidence="7" id="KW-1185">Reference proteome</keyword>
<keyword evidence="2" id="KW-0805">Transcription regulation</keyword>